<protein>
    <recommendedName>
        <fullName evidence="5">Mid2 domain-containing protein</fullName>
    </recommendedName>
</protein>
<feature type="compositionally biased region" description="Basic and acidic residues" evidence="1">
    <location>
        <begin position="444"/>
        <end position="463"/>
    </location>
</feature>
<accession>A0ABR1GRJ5</accession>
<feature type="region of interest" description="Disordered" evidence="1">
    <location>
        <begin position="360"/>
        <end position="382"/>
    </location>
</feature>
<comment type="caution">
    <text evidence="3">The sequence shown here is derived from an EMBL/GenBank/DDBJ whole genome shotgun (WGS) entry which is preliminary data.</text>
</comment>
<organism evidence="3 4">
    <name type="scientific">Neonectria punicea</name>
    <dbReference type="NCBI Taxonomy" id="979145"/>
    <lineage>
        <taxon>Eukaryota</taxon>
        <taxon>Fungi</taxon>
        <taxon>Dikarya</taxon>
        <taxon>Ascomycota</taxon>
        <taxon>Pezizomycotina</taxon>
        <taxon>Sordariomycetes</taxon>
        <taxon>Hypocreomycetidae</taxon>
        <taxon>Hypocreales</taxon>
        <taxon>Nectriaceae</taxon>
        <taxon>Neonectria</taxon>
    </lineage>
</organism>
<feature type="compositionally biased region" description="Low complexity" evidence="1">
    <location>
        <begin position="143"/>
        <end position="153"/>
    </location>
</feature>
<feature type="compositionally biased region" description="Basic and acidic residues" evidence="1">
    <location>
        <begin position="479"/>
        <end position="488"/>
    </location>
</feature>
<dbReference type="EMBL" id="JAZAVJ010000202">
    <property type="protein sequence ID" value="KAK7407996.1"/>
    <property type="molecule type" value="Genomic_DNA"/>
</dbReference>
<feature type="compositionally biased region" description="Low complexity" evidence="1">
    <location>
        <begin position="121"/>
        <end position="133"/>
    </location>
</feature>
<gene>
    <name evidence="3" type="ORF">QQX98_009819</name>
</gene>
<evidence type="ECO:0000313" key="4">
    <source>
        <dbReference type="Proteomes" id="UP001498476"/>
    </source>
</evidence>
<keyword evidence="2" id="KW-0812">Transmembrane</keyword>
<keyword evidence="2" id="KW-1133">Transmembrane helix</keyword>
<feature type="region of interest" description="Disordered" evidence="1">
    <location>
        <begin position="423"/>
        <end position="520"/>
    </location>
</feature>
<feature type="compositionally biased region" description="Polar residues" evidence="1">
    <location>
        <begin position="467"/>
        <end position="477"/>
    </location>
</feature>
<feature type="region of interest" description="Disordered" evidence="1">
    <location>
        <begin position="1"/>
        <end position="94"/>
    </location>
</feature>
<dbReference type="Proteomes" id="UP001498476">
    <property type="component" value="Unassembled WGS sequence"/>
</dbReference>
<feature type="compositionally biased region" description="Pro residues" evidence="1">
    <location>
        <begin position="492"/>
        <end position="501"/>
    </location>
</feature>
<reference evidence="3 4" key="1">
    <citation type="journal article" date="2025" name="Microbiol. Resour. Announc.">
        <title>Draft genome sequences for Neonectria magnoliae and Neonectria punicea, canker pathogens of Liriodendron tulipifera and Acer saccharum in West Virginia.</title>
        <authorList>
            <person name="Petronek H.M."/>
            <person name="Kasson M.T."/>
            <person name="Metheny A.M."/>
            <person name="Stauder C.M."/>
            <person name="Lovett B."/>
            <person name="Lynch S.C."/>
            <person name="Garnas J.R."/>
            <person name="Kasson L.R."/>
            <person name="Stajich J.E."/>
        </authorList>
    </citation>
    <scope>NUCLEOTIDE SEQUENCE [LARGE SCALE GENOMIC DNA]</scope>
    <source>
        <strain evidence="3 4">NRRL 64653</strain>
    </source>
</reference>
<feature type="compositionally biased region" description="Basic residues" evidence="1">
    <location>
        <begin position="45"/>
        <end position="56"/>
    </location>
</feature>
<evidence type="ECO:0008006" key="5">
    <source>
        <dbReference type="Google" id="ProtNLM"/>
    </source>
</evidence>
<evidence type="ECO:0000256" key="2">
    <source>
        <dbReference type="SAM" id="Phobius"/>
    </source>
</evidence>
<keyword evidence="2" id="KW-0472">Membrane</keyword>
<proteinExistence type="predicted"/>
<feature type="compositionally biased region" description="Basic and acidic residues" evidence="1">
    <location>
        <begin position="30"/>
        <end position="41"/>
    </location>
</feature>
<evidence type="ECO:0000256" key="1">
    <source>
        <dbReference type="SAM" id="MobiDB-lite"/>
    </source>
</evidence>
<feature type="compositionally biased region" description="Basic and acidic residues" evidence="1">
    <location>
        <begin position="162"/>
        <end position="174"/>
    </location>
</feature>
<keyword evidence="4" id="KW-1185">Reference proteome</keyword>
<sequence>MAFSIVNPRKGRWQMDPRHADGITLPPWTRADESDHEDHDVAAMNRRKMRHRKKRSGSQGPLTDPNVRLSPPASSTLAIRKRDDIPGNSLRETTIETSQTVIESASQTTTQSSAIRTVTETAAGAATPTANRTADPDPEHTAGSDSDGLSDSASESEDDHDEREKKKEKEDAAQKEAVTSAPSSTADATLSGSESMISADDGLHSDVHKILLSVGAVVGMILIIGVCIIAWKMRKRSQRRKVAPLDDMSFHKPSRFDKILSKVPFIRTRFTNRGWYTIEDPSRPTYEKTQADKPPRFASPRIESQFFAPDKPVGVYSSPRIGLSRSKSPIDTFSPTSTTFVESTAVQVQVMSKLEPKQVRLSAHGKAMPTTPKWTFGHSKRQTGVSELSSISSGFGDGDIIITPSNTNTVTTVTVPTLPAVAASRQSSLHSSRDSSRRSSLHSSRRDARRDTASTDVSLDVRPRFHSVNSWVKQQTGHMRREQQHGADGDAPPVPMLPPPEQKFRLMMPDGEEPRRVDMR</sequence>
<name>A0ABR1GRJ5_9HYPO</name>
<evidence type="ECO:0000313" key="3">
    <source>
        <dbReference type="EMBL" id="KAK7407996.1"/>
    </source>
</evidence>
<feature type="transmembrane region" description="Helical" evidence="2">
    <location>
        <begin position="210"/>
        <end position="231"/>
    </location>
</feature>
<feature type="region of interest" description="Disordered" evidence="1">
    <location>
        <begin position="121"/>
        <end position="192"/>
    </location>
</feature>
<feature type="compositionally biased region" description="Polar residues" evidence="1">
    <location>
        <begin position="180"/>
        <end position="192"/>
    </location>
</feature>